<keyword evidence="2" id="KW-1185">Reference proteome</keyword>
<evidence type="ECO:0000313" key="1">
    <source>
        <dbReference type="EMBL" id="KXH39654.1"/>
    </source>
</evidence>
<name>A0A135SUR4_9PEZI</name>
<accession>A0A135SUR4</accession>
<dbReference type="AlphaFoldDB" id="A0A135SUR4"/>
<dbReference type="Proteomes" id="UP000070328">
    <property type="component" value="Unassembled WGS sequence"/>
</dbReference>
<organism evidence="1 2">
    <name type="scientific">Colletotrichum simmondsii</name>
    <dbReference type="NCBI Taxonomy" id="703756"/>
    <lineage>
        <taxon>Eukaryota</taxon>
        <taxon>Fungi</taxon>
        <taxon>Dikarya</taxon>
        <taxon>Ascomycota</taxon>
        <taxon>Pezizomycotina</taxon>
        <taxon>Sordariomycetes</taxon>
        <taxon>Hypocreomycetidae</taxon>
        <taxon>Glomerellales</taxon>
        <taxon>Glomerellaceae</taxon>
        <taxon>Colletotrichum</taxon>
        <taxon>Colletotrichum acutatum species complex</taxon>
    </lineage>
</organism>
<evidence type="ECO:0000313" key="2">
    <source>
        <dbReference type="Proteomes" id="UP000070328"/>
    </source>
</evidence>
<comment type="caution">
    <text evidence="1">The sequence shown here is derived from an EMBL/GenBank/DDBJ whole genome shotgun (WGS) entry which is preliminary data.</text>
</comment>
<dbReference type="EMBL" id="JFBX01000393">
    <property type="protein sequence ID" value="KXH39654.1"/>
    <property type="molecule type" value="Genomic_DNA"/>
</dbReference>
<proteinExistence type="predicted"/>
<protein>
    <submittedName>
        <fullName evidence="1">Uncharacterized protein</fullName>
    </submittedName>
</protein>
<sequence>MSKRPSSLATQAGGIQKDSDVPLVRLERFLNDLPTVGEALMLASTASSSSTTLRRTEDMKVTIRNWEELWHERKTN</sequence>
<reference evidence="1 2" key="1">
    <citation type="submission" date="2014-02" db="EMBL/GenBank/DDBJ databases">
        <title>The genome sequence of Colletotrichum simmondsii CBS122122.</title>
        <authorList>
            <person name="Baroncelli R."/>
            <person name="Thon M.R."/>
        </authorList>
    </citation>
    <scope>NUCLEOTIDE SEQUENCE [LARGE SCALE GENOMIC DNA]</scope>
    <source>
        <strain evidence="1 2">CBS122122</strain>
    </source>
</reference>
<gene>
    <name evidence="1" type="ORF">CSIM01_06709</name>
</gene>